<dbReference type="PANTHER" id="PTHR23512:SF3">
    <property type="entry name" value="MAJOR FACILITATOR SUPERFAMILY DOMAIN-CONTAINING PROTEIN 1"/>
    <property type="match status" value="1"/>
</dbReference>
<comment type="catalytic activity">
    <reaction evidence="11">
        <text>L-alpha-aminoacyl-L-histidine(out) = L-alpha-aminoacyl-L-histidine(in)</text>
        <dbReference type="Rhea" id="RHEA:79375"/>
        <dbReference type="ChEBI" id="CHEBI:229967"/>
    </reaction>
</comment>
<evidence type="ECO:0000256" key="24">
    <source>
        <dbReference type="ARBA" id="ARBA00046376"/>
    </source>
</evidence>
<feature type="transmembrane region" description="Helical" evidence="25">
    <location>
        <begin position="316"/>
        <end position="336"/>
    </location>
</feature>
<evidence type="ECO:0000256" key="8">
    <source>
        <dbReference type="ARBA" id="ARBA00044876"/>
    </source>
</evidence>
<evidence type="ECO:0000313" key="26">
    <source>
        <dbReference type="EMBL" id="GFH60636.1"/>
    </source>
</evidence>
<evidence type="ECO:0000256" key="14">
    <source>
        <dbReference type="ARBA" id="ARBA00044898"/>
    </source>
</evidence>
<comment type="catalytic activity">
    <reaction evidence="20">
        <text>L-lysyl-glycine(out) = L-lysyl-glycine(in)</text>
        <dbReference type="Rhea" id="RHEA:79407"/>
        <dbReference type="ChEBI" id="CHEBI:191202"/>
    </reaction>
</comment>
<reference evidence="26 27" key="1">
    <citation type="journal article" date="2021" name="Sci. Rep.">
        <title>The genome of the diatom Chaetoceros tenuissimus carries an ancient integrated fragment of an extant virus.</title>
        <authorList>
            <person name="Hongo Y."/>
            <person name="Kimura K."/>
            <person name="Takaki Y."/>
            <person name="Yoshida Y."/>
            <person name="Baba S."/>
            <person name="Kobayashi G."/>
            <person name="Nagasaki K."/>
            <person name="Hano T."/>
            <person name="Tomaru Y."/>
        </authorList>
    </citation>
    <scope>NUCLEOTIDE SEQUENCE [LARGE SCALE GENOMIC DNA]</scope>
    <source>
        <strain evidence="26 27">NIES-3715</strain>
    </source>
</reference>
<comment type="function">
    <text evidence="23">Lysosomal dipeptide uniporter that selectively exports lysine, arginine or histidine-containing dipeptides with a net positive charge from the lysosome lumen into the cytosol. Could play a role in a specific type of protein O-glycosylation indirectly regulating macrophages migration and tissue invasion. Also essential for liver homeostasis.</text>
</comment>
<feature type="transmembrane region" description="Helical" evidence="25">
    <location>
        <begin position="30"/>
        <end position="53"/>
    </location>
</feature>
<dbReference type="InterPro" id="IPR052187">
    <property type="entry name" value="MFSD1"/>
</dbReference>
<keyword evidence="6 25" id="KW-0472">Membrane</keyword>
<accession>A0AAD3DC90</accession>
<evidence type="ECO:0000256" key="5">
    <source>
        <dbReference type="ARBA" id="ARBA00022989"/>
    </source>
</evidence>
<feature type="transmembrane region" description="Helical" evidence="25">
    <location>
        <begin position="195"/>
        <end position="219"/>
    </location>
</feature>
<evidence type="ECO:0000256" key="22">
    <source>
        <dbReference type="ARBA" id="ARBA00045018"/>
    </source>
</evidence>
<comment type="catalytic activity">
    <reaction evidence="9">
        <text>L-histidyl-glycine(out) = L-histidyl-glycine(in)</text>
        <dbReference type="Rhea" id="RHEA:79395"/>
        <dbReference type="ChEBI" id="CHEBI:229957"/>
    </reaction>
</comment>
<comment type="caution">
    <text evidence="26">The sequence shown here is derived from an EMBL/GenBank/DDBJ whole genome shotgun (WGS) entry which is preliminary data.</text>
</comment>
<evidence type="ECO:0000256" key="11">
    <source>
        <dbReference type="ARBA" id="ARBA00044884"/>
    </source>
</evidence>
<dbReference type="InterPro" id="IPR011701">
    <property type="entry name" value="MFS"/>
</dbReference>
<evidence type="ECO:0000256" key="9">
    <source>
        <dbReference type="ARBA" id="ARBA00044878"/>
    </source>
</evidence>
<dbReference type="PANTHER" id="PTHR23512">
    <property type="entry name" value="MAJOR FACILITATOR SUPERFAMILY DOMAIN-CONTAINING PROTEIN 1"/>
    <property type="match status" value="1"/>
</dbReference>
<comment type="catalytic activity">
    <reaction evidence="12">
        <text>L-lysyl-L-alpha-amino acid(out) = L-lysyl-L-alpha-amino acid(in)</text>
        <dbReference type="Rhea" id="RHEA:79387"/>
        <dbReference type="ChEBI" id="CHEBI:229965"/>
    </reaction>
</comment>
<evidence type="ECO:0000256" key="16">
    <source>
        <dbReference type="ARBA" id="ARBA00044900"/>
    </source>
</evidence>
<evidence type="ECO:0000256" key="19">
    <source>
        <dbReference type="ARBA" id="ARBA00044919"/>
    </source>
</evidence>
<evidence type="ECO:0000256" key="21">
    <source>
        <dbReference type="ARBA" id="ARBA00044985"/>
    </source>
</evidence>
<evidence type="ECO:0000256" key="10">
    <source>
        <dbReference type="ARBA" id="ARBA00044881"/>
    </source>
</evidence>
<keyword evidence="27" id="KW-1185">Reference proteome</keyword>
<comment type="catalytic activity">
    <reaction evidence="14">
        <text>L-aspartyl-L-lysine(out) = L-aspartyl-L-lysine(in)</text>
        <dbReference type="Rhea" id="RHEA:79411"/>
        <dbReference type="ChEBI" id="CHEBI:229953"/>
    </reaction>
</comment>
<feature type="transmembrane region" description="Helical" evidence="25">
    <location>
        <begin position="105"/>
        <end position="125"/>
    </location>
</feature>
<organism evidence="26 27">
    <name type="scientific">Chaetoceros tenuissimus</name>
    <dbReference type="NCBI Taxonomy" id="426638"/>
    <lineage>
        <taxon>Eukaryota</taxon>
        <taxon>Sar</taxon>
        <taxon>Stramenopiles</taxon>
        <taxon>Ochrophyta</taxon>
        <taxon>Bacillariophyta</taxon>
        <taxon>Coscinodiscophyceae</taxon>
        <taxon>Chaetocerotophycidae</taxon>
        <taxon>Chaetocerotales</taxon>
        <taxon>Chaetocerotaceae</taxon>
        <taxon>Chaetoceros</taxon>
    </lineage>
</organism>
<dbReference type="AlphaFoldDB" id="A0AAD3DC90"/>
<comment type="catalytic activity">
    <reaction evidence="15">
        <text>L-arginyl-L-alpha-amino acid(out) = L-arginyl-L-alpha-amino acid(in)</text>
        <dbReference type="Rhea" id="RHEA:79371"/>
        <dbReference type="ChEBI" id="CHEBI:84315"/>
    </reaction>
</comment>
<comment type="catalytic activity">
    <reaction evidence="18">
        <text>L-histidyl-L-alpha-amino acid(out) = L-histidyl-L-alpha-amino acid(in)</text>
        <dbReference type="Rhea" id="RHEA:79379"/>
        <dbReference type="ChEBI" id="CHEBI:229964"/>
    </reaction>
</comment>
<dbReference type="Gene3D" id="1.20.1250.20">
    <property type="entry name" value="MFS general substrate transporter like domains"/>
    <property type="match status" value="2"/>
</dbReference>
<feature type="transmembrane region" description="Helical" evidence="25">
    <location>
        <begin position="509"/>
        <end position="527"/>
    </location>
</feature>
<comment type="subunit">
    <text evidence="24">Homodimer. Interacts with lysosomal protein GLMP (via lumenal domain); the interaction starts while both proteins are still in the endoplasmic reticulum and is required for stabilization of MFSD1 in lysosomes but has no direct effect on its targeting to lysosomes or transporter activity.</text>
</comment>
<sequence>MSSQVEDPIEVIEDQETISSSEMKNERMRWLILFLSCMAMTGTYYSFDIPAALHQQLKDYMVGNSSTTPFSVYFNLLYSVYSIPNIILPFFGGTIVDSLGAHTSTLLFATLTLLGQILFAFGASAKSWGLMLLGRVVYGLGGESISVATSTLNNEWFQGKELALSFGINLAVSRLGSVMNNWLSPLVANEDGTDVAIWIGVAMNLMSVIMAGSICWLTITSGSSNSRLQIVDNTPNRQLTEALLENDELGIREENIQSESSSEAHLPEESVDRAEQDLVCDASTVVANNCGLDDEDTGANQSTSPSCLSHLSSFGIMFWLLSMSCILVYGCVLPFNNIASGILLERNYFKDPPAQCFLEHPNMCSKGNLVTNDNTAIEDDNGTPCPLDKNDQPILPSSIRIERNEFNNIISKGWSHDSYIFENLSENDIDCGDPFWRDSCTSDFCSKQKRATEMSGKVMSIPYFLSATLSPFCGHLVDKIGRRAFISLIASVILIFVHLSLAWSESSPVIPLIGQGLAYVCYAAVIWPSVPLTVKEESVGAAFGAIVSVQNFGLAVFPMIIAAIYTASDEKYIPNVEYFFCICAILGTLTGIVLNIVDKKKGGILNGTK</sequence>
<evidence type="ECO:0000256" key="23">
    <source>
        <dbReference type="ARBA" id="ARBA00045709"/>
    </source>
</evidence>
<feature type="transmembrane region" description="Helical" evidence="25">
    <location>
        <begin position="539"/>
        <end position="565"/>
    </location>
</feature>
<evidence type="ECO:0000256" key="13">
    <source>
        <dbReference type="ARBA" id="ARBA00044893"/>
    </source>
</evidence>
<comment type="catalytic activity">
    <reaction evidence="16">
        <text>L-lysyl-L-lysine(out) = L-lysyl-L-lysine(in)</text>
        <dbReference type="Rhea" id="RHEA:79403"/>
        <dbReference type="ChEBI" id="CHEBI:229956"/>
    </reaction>
</comment>
<evidence type="ECO:0000256" key="25">
    <source>
        <dbReference type="SAM" id="Phobius"/>
    </source>
</evidence>
<dbReference type="Proteomes" id="UP001054902">
    <property type="component" value="Unassembled WGS sequence"/>
</dbReference>
<keyword evidence="4 25" id="KW-0812">Transmembrane</keyword>
<comment type="catalytic activity">
    <reaction evidence="13">
        <text>L-alpha-aminoacyl-L-lysine(out) = L-alpha-aminoacyl-L-lysine(in)</text>
        <dbReference type="Rhea" id="RHEA:79383"/>
        <dbReference type="ChEBI" id="CHEBI:229966"/>
    </reaction>
</comment>
<name>A0AAD3DC90_9STRA</name>
<comment type="similarity">
    <text evidence="2">Belongs to the major facilitator superfamily.</text>
</comment>
<evidence type="ECO:0000256" key="4">
    <source>
        <dbReference type="ARBA" id="ARBA00022692"/>
    </source>
</evidence>
<keyword evidence="5 25" id="KW-1133">Transmembrane helix</keyword>
<evidence type="ECO:0000256" key="3">
    <source>
        <dbReference type="ARBA" id="ARBA00022448"/>
    </source>
</evidence>
<evidence type="ECO:0000256" key="20">
    <source>
        <dbReference type="ARBA" id="ARBA00044924"/>
    </source>
</evidence>
<dbReference type="GO" id="GO:0005765">
    <property type="term" value="C:lysosomal membrane"/>
    <property type="evidence" value="ECO:0007669"/>
    <property type="project" value="UniProtKB-SubCell"/>
</dbReference>
<evidence type="ECO:0000256" key="2">
    <source>
        <dbReference type="ARBA" id="ARBA00008335"/>
    </source>
</evidence>
<dbReference type="EMBL" id="BLLK01000069">
    <property type="protein sequence ID" value="GFH60636.1"/>
    <property type="molecule type" value="Genomic_DNA"/>
</dbReference>
<comment type="catalytic activity">
    <reaction evidence="19">
        <text>L-alanyl-L-lysine(out) = L-alanyl-L-lysine(in)</text>
        <dbReference type="Rhea" id="RHEA:79415"/>
        <dbReference type="ChEBI" id="CHEBI:192470"/>
    </reaction>
</comment>
<dbReference type="SUPFAM" id="SSF103473">
    <property type="entry name" value="MFS general substrate transporter"/>
    <property type="match status" value="2"/>
</dbReference>
<protein>
    <recommendedName>
        <fullName evidence="21">Lysosomal dipeptide transporter MFSD1</fullName>
    </recommendedName>
    <alternativeName>
        <fullName evidence="22">Major facilitator superfamily domain-containing protein 1</fullName>
    </alternativeName>
</protein>
<evidence type="ECO:0000256" key="12">
    <source>
        <dbReference type="ARBA" id="ARBA00044891"/>
    </source>
</evidence>
<gene>
    <name evidence="26" type="ORF">CTEN210_17112</name>
</gene>
<comment type="subcellular location">
    <subcellularLocation>
        <location evidence="1">Lysosome membrane</location>
        <topology evidence="1">Multi-pass membrane protein</topology>
    </subcellularLocation>
</comment>
<evidence type="ECO:0000256" key="17">
    <source>
        <dbReference type="ARBA" id="ARBA00044903"/>
    </source>
</evidence>
<proteinExistence type="inferred from homology"/>
<dbReference type="Pfam" id="PF07690">
    <property type="entry name" value="MFS_1"/>
    <property type="match status" value="2"/>
</dbReference>
<feature type="transmembrane region" description="Helical" evidence="25">
    <location>
        <begin position="577"/>
        <end position="597"/>
    </location>
</feature>
<evidence type="ECO:0000256" key="15">
    <source>
        <dbReference type="ARBA" id="ARBA00044899"/>
    </source>
</evidence>
<evidence type="ECO:0000256" key="18">
    <source>
        <dbReference type="ARBA" id="ARBA00044912"/>
    </source>
</evidence>
<dbReference type="InterPro" id="IPR036259">
    <property type="entry name" value="MFS_trans_sf"/>
</dbReference>
<comment type="catalytic activity">
    <reaction evidence="17">
        <text>L-arginyl-glycine(out) = L-arginyl-glycine(in)</text>
        <dbReference type="Rhea" id="RHEA:79391"/>
        <dbReference type="ChEBI" id="CHEBI:229955"/>
    </reaction>
</comment>
<feature type="transmembrane region" description="Helical" evidence="25">
    <location>
        <begin position="484"/>
        <end position="503"/>
    </location>
</feature>
<comment type="catalytic activity">
    <reaction evidence="8">
        <text>L-lysyl-L-alanine(out) = L-lysyl-L-alanine(in)</text>
        <dbReference type="Rhea" id="RHEA:79399"/>
        <dbReference type="ChEBI" id="CHEBI:229954"/>
    </reaction>
</comment>
<evidence type="ECO:0000256" key="6">
    <source>
        <dbReference type="ARBA" id="ARBA00023136"/>
    </source>
</evidence>
<keyword evidence="3" id="KW-0813">Transport</keyword>
<comment type="catalytic activity">
    <reaction evidence="10">
        <text>L-alpha-aminoacyl-L-arginine(out) = L-alpha-aminoacyl-L-arginine(in)</text>
        <dbReference type="Rhea" id="RHEA:79367"/>
        <dbReference type="ChEBI" id="CHEBI:229968"/>
    </reaction>
</comment>
<evidence type="ECO:0000313" key="27">
    <source>
        <dbReference type="Proteomes" id="UP001054902"/>
    </source>
</evidence>
<dbReference type="GO" id="GO:0022857">
    <property type="term" value="F:transmembrane transporter activity"/>
    <property type="evidence" value="ECO:0007669"/>
    <property type="project" value="InterPro"/>
</dbReference>
<evidence type="ECO:0000256" key="1">
    <source>
        <dbReference type="ARBA" id="ARBA00004155"/>
    </source>
</evidence>
<keyword evidence="7" id="KW-0458">Lysosome</keyword>
<evidence type="ECO:0000256" key="7">
    <source>
        <dbReference type="ARBA" id="ARBA00023228"/>
    </source>
</evidence>
<feature type="transmembrane region" description="Helical" evidence="25">
    <location>
        <begin position="73"/>
        <end position="93"/>
    </location>
</feature>